<gene>
    <name evidence="1" type="ORF">GCM10007425_10410</name>
</gene>
<proteinExistence type="predicted"/>
<evidence type="ECO:0000313" key="1">
    <source>
        <dbReference type="EMBL" id="GGG17921.1"/>
    </source>
</evidence>
<reference evidence="1" key="2">
    <citation type="submission" date="2020-09" db="EMBL/GenBank/DDBJ databases">
        <authorList>
            <person name="Sun Q."/>
            <person name="Zhou Y."/>
        </authorList>
    </citation>
    <scope>NUCLEOTIDE SEQUENCE</scope>
    <source>
        <strain evidence="1">CGMCC 1.15760</strain>
    </source>
</reference>
<reference evidence="1" key="1">
    <citation type="journal article" date="2014" name="Int. J. Syst. Evol. Microbiol.">
        <title>Complete genome sequence of Corynebacterium casei LMG S-19264T (=DSM 44701T), isolated from a smear-ripened cheese.</title>
        <authorList>
            <consortium name="US DOE Joint Genome Institute (JGI-PGF)"/>
            <person name="Walter F."/>
            <person name="Albersmeier A."/>
            <person name="Kalinowski J."/>
            <person name="Ruckert C."/>
        </authorList>
    </citation>
    <scope>NUCLEOTIDE SEQUENCE</scope>
    <source>
        <strain evidence="1">CGMCC 1.15760</strain>
    </source>
</reference>
<dbReference type="RefSeq" id="WP_188613969.1">
    <property type="nucleotide sequence ID" value="NZ_BMJT01000003.1"/>
</dbReference>
<accession>A0A917G1M6</accession>
<protein>
    <submittedName>
        <fullName evidence="1">Uncharacterized protein</fullName>
    </submittedName>
</protein>
<sequence length="177" mass="20605">MRFSLQNPLFPTSKALLLRDEHEHITGYVSFKKDKDYEDQRLFCFQDNNNNTTLGINKTGLMRLVRTSYTLTHNDTCYTLQEKLGPNLIYFCVTGTIHSHTIIIEENWDKDVEIKVDGVKLGVMHGTKKDAFIVYHLEDALLTNQALFGLAILSYFIYQVFLKDADFIMQLLWEDEI</sequence>
<dbReference type="EMBL" id="BMJT01000003">
    <property type="protein sequence ID" value="GGG17921.1"/>
    <property type="molecule type" value="Genomic_DNA"/>
</dbReference>
<evidence type="ECO:0000313" key="2">
    <source>
        <dbReference type="Proteomes" id="UP000616608"/>
    </source>
</evidence>
<organism evidence="1 2">
    <name type="scientific">Lysinibacillus alkalisoli</name>
    <dbReference type="NCBI Taxonomy" id="1911548"/>
    <lineage>
        <taxon>Bacteria</taxon>
        <taxon>Bacillati</taxon>
        <taxon>Bacillota</taxon>
        <taxon>Bacilli</taxon>
        <taxon>Bacillales</taxon>
        <taxon>Bacillaceae</taxon>
        <taxon>Lysinibacillus</taxon>
    </lineage>
</organism>
<dbReference type="Proteomes" id="UP000616608">
    <property type="component" value="Unassembled WGS sequence"/>
</dbReference>
<dbReference type="AlphaFoldDB" id="A0A917G1M6"/>
<name>A0A917G1M6_9BACI</name>
<comment type="caution">
    <text evidence="1">The sequence shown here is derived from an EMBL/GenBank/DDBJ whole genome shotgun (WGS) entry which is preliminary data.</text>
</comment>
<keyword evidence="2" id="KW-1185">Reference proteome</keyword>